<organism evidence="2 3">
    <name type="scientific">Cryptococcus neoformans Tu259-1</name>
    <dbReference type="NCBI Taxonomy" id="1230072"/>
    <lineage>
        <taxon>Eukaryota</taxon>
        <taxon>Fungi</taxon>
        <taxon>Dikarya</taxon>
        <taxon>Basidiomycota</taxon>
        <taxon>Agaricomycotina</taxon>
        <taxon>Tremellomycetes</taxon>
        <taxon>Tremellales</taxon>
        <taxon>Cryptococcaceae</taxon>
        <taxon>Cryptococcus</taxon>
        <taxon>Cryptococcus neoformans species complex</taxon>
    </lineage>
</organism>
<dbReference type="OrthoDB" id="2585251at2759"/>
<accession>A0A854QEZ8</accession>
<reference evidence="2 3" key="1">
    <citation type="submission" date="2017-06" db="EMBL/GenBank/DDBJ databases">
        <title>Global population genomics of the pathogenic fungus Cryptococcus neoformans var. grubii.</title>
        <authorList>
            <person name="Cuomo C."/>
            <person name="Litvintseva A."/>
            <person name="Chen Y."/>
            <person name="Young S."/>
            <person name="Zeng Q."/>
            <person name="Chapman S."/>
            <person name="Gujja S."/>
            <person name="Saif S."/>
            <person name="Birren B."/>
        </authorList>
    </citation>
    <scope>NUCLEOTIDE SEQUENCE [LARGE SCALE GENOMIC DNA]</scope>
    <source>
        <strain evidence="2 3">Tu259-1</strain>
    </source>
</reference>
<name>A0A854QEZ8_CRYNE</name>
<evidence type="ECO:0000313" key="2">
    <source>
        <dbReference type="EMBL" id="OXG24115.1"/>
    </source>
</evidence>
<evidence type="ECO:0000256" key="1">
    <source>
        <dbReference type="SAM" id="MobiDB-lite"/>
    </source>
</evidence>
<dbReference type="EMBL" id="AMKT01000034">
    <property type="protein sequence ID" value="OXG24115.1"/>
    <property type="molecule type" value="Genomic_DNA"/>
</dbReference>
<feature type="region of interest" description="Disordered" evidence="1">
    <location>
        <begin position="84"/>
        <end position="119"/>
    </location>
</feature>
<dbReference type="Proteomes" id="UP000199727">
    <property type="component" value="Unassembled WGS sequence"/>
</dbReference>
<proteinExistence type="predicted"/>
<gene>
    <name evidence="2" type="ORF">C361_02664</name>
</gene>
<evidence type="ECO:0000313" key="3">
    <source>
        <dbReference type="Proteomes" id="UP000199727"/>
    </source>
</evidence>
<dbReference type="AlphaFoldDB" id="A0A854QEZ8"/>
<comment type="caution">
    <text evidence="2">The sequence shown here is derived from an EMBL/GenBank/DDBJ whole genome shotgun (WGS) entry which is preliminary data.</text>
</comment>
<protein>
    <submittedName>
        <fullName evidence="2">Uncharacterized protein</fullName>
    </submittedName>
</protein>
<sequence length="507" mass="55024">MPPLFTSTSLTTFIRQIRGVAKYIQQPATVMSRTAPKRTINTLGRARNAVHQLAHQTFPSLSTPAHQLHQSTTIRAGVRFATSSAAGSSSKTSQRHLGAVGRALQASKRPQWGHGRSIPSNVGLGSARGFASAPAAGGIPGNVPIALRAFANLVDDEYSGKKPLPRASRYSPYAHKMRRTRRKVCKSIDSSFISDLHHYFPLVAASQLDEVKVDLPPLPEQLVTPGKSATLAIPLSPSLEALLNPTSSLTYPETSIGVHILARLTAGLLPIHSAFSLHSSTRVIPLLTKLDGLGVMEFHPGGPNVLAEVVRDAEGRPDILRLIFEQRSSENVKALLGGSLRENEEGVWWALWDEEDKVMELTQGERRAMMERWDGCEEKNEHDQESLIYPTLDVSLVNSTDSPLIRPPPNEVSSFNSTPSTQSTLSLSSLLSHMDDSMDGSSEGWSIPPSEADTDVDSVYAGNEEWGDVSSSIVSMHSEQREESSDDGVSVWWAGAGEGFGFVAQPW</sequence>
<feature type="region of interest" description="Disordered" evidence="1">
    <location>
        <begin position="404"/>
        <end position="423"/>
    </location>
</feature>